<keyword evidence="3" id="KW-1185">Reference proteome</keyword>
<evidence type="ECO:0000256" key="1">
    <source>
        <dbReference type="SAM" id="MobiDB-lite"/>
    </source>
</evidence>
<name>A0ABQ8V6Z9_9AGAR</name>
<sequence length="84" mass="9122">MFNNNNESSGPNKTTLRPPGNNSLGSTLSRVLGMLRPPGRGSLVKRTLLERVDMMPLESRTRICGGRVQIPTGCGCVNSCCLRF</sequence>
<evidence type="ECO:0000313" key="2">
    <source>
        <dbReference type="EMBL" id="KAJ4474195.1"/>
    </source>
</evidence>
<accession>A0ABQ8V6Z9</accession>
<proteinExistence type="predicted"/>
<evidence type="ECO:0000313" key="3">
    <source>
        <dbReference type="Proteomes" id="UP001150217"/>
    </source>
</evidence>
<dbReference type="EMBL" id="JANVFT010000078">
    <property type="protein sequence ID" value="KAJ4474195.1"/>
    <property type="molecule type" value="Genomic_DNA"/>
</dbReference>
<dbReference type="Proteomes" id="UP001150217">
    <property type="component" value="Unassembled WGS sequence"/>
</dbReference>
<gene>
    <name evidence="2" type="ORF">C8R41DRAFT_848271</name>
</gene>
<reference evidence="2" key="1">
    <citation type="submission" date="2022-08" db="EMBL/GenBank/DDBJ databases">
        <title>A Global Phylogenomic Analysis of the Shiitake Genus Lentinula.</title>
        <authorList>
            <consortium name="DOE Joint Genome Institute"/>
            <person name="Sierra-Patev S."/>
            <person name="Min B."/>
            <person name="Naranjo-Ortiz M."/>
            <person name="Looney B."/>
            <person name="Konkel Z."/>
            <person name="Slot J.C."/>
            <person name="Sakamoto Y."/>
            <person name="Steenwyk J.L."/>
            <person name="Rokas A."/>
            <person name="Carro J."/>
            <person name="Camarero S."/>
            <person name="Ferreira P."/>
            <person name="Molpeceres G."/>
            <person name="Ruiz-Duenas F.J."/>
            <person name="Serrano A."/>
            <person name="Henrissat B."/>
            <person name="Drula E."/>
            <person name="Hughes K.W."/>
            <person name="Mata J.L."/>
            <person name="Ishikawa N.K."/>
            <person name="Vargas-Isla R."/>
            <person name="Ushijima S."/>
            <person name="Smith C.A."/>
            <person name="Ahrendt S."/>
            <person name="Andreopoulos W."/>
            <person name="He G."/>
            <person name="Labutti K."/>
            <person name="Lipzen A."/>
            <person name="Ng V."/>
            <person name="Riley R."/>
            <person name="Sandor L."/>
            <person name="Barry K."/>
            <person name="Martinez A.T."/>
            <person name="Xiao Y."/>
            <person name="Gibbons J.G."/>
            <person name="Terashima K."/>
            <person name="Grigoriev I.V."/>
            <person name="Hibbett D.S."/>
        </authorList>
    </citation>
    <scope>NUCLEOTIDE SEQUENCE</scope>
    <source>
        <strain evidence="2">RHP3577 ss4</strain>
    </source>
</reference>
<feature type="region of interest" description="Disordered" evidence="1">
    <location>
        <begin position="1"/>
        <end position="28"/>
    </location>
</feature>
<organism evidence="2 3">
    <name type="scientific">Lentinula lateritia</name>
    <dbReference type="NCBI Taxonomy" id="40482"/>
    <lineage>
        <taxon>Eukaryota</taxon>
        <taxon>Fungi</taxon>
        <taxon>Dikarya</taxon>
        <taxon>Basidiomycota</taxon>
        <taxon>Agaricomycotina</taxon>
        <taxon>Agaricomycetes</taxon>
        <taxon>Agaricomycetidae</taxon>
        <taxon>Agaricales</taxon>
        <taxon>Marasmiineae</taxon>
        <taxon>Omphalotaceae</taxon>
        <taxon>Lentinula</taxon>
    </lineage>
</organism>
<protein>
    <submittedName>
        <fullName evidence="2">Uncharacterized protein</fullName>
    </submittedName>
</protein>
<comment type="caution">
    <text evidence="2">The sequence shown here is derived from an EMBL/GenBank/DDBJ whole genome shotgun (WGS) entry which is preliminary data.</text>
</comment>